<feature type="compositionally biased region" description="Acidic residues" evidence="1">
    <location>
        <begin position="529"/>
        <end position="554"/>
    </location>
</feature>
<name>A0ABP6T7D1_9ACTN</name>
<dbReference type="PANTHER" id="PTHR44917:SF1">
    <property type="entry name" value="PROTEIN HIGH CHLOROPHYLL FLUORESCENT 107"/>
    <property type="match status" value="1"/>
</dbReference>
<dbReference type="Proteomes" id="UP001501676">
    <property type="component" value="Unassembled WGS sequence"/>
</dbReference>
<feature type="region of interest" description="Disordered" evidence="1">
    <location>
        <begin position="504"/>
        <end position="562"/>
    </location>
</feature>
<dbReference type="SUPFAM" id="SSF81901">
    <property type="entry name" value="HCP-like"/>
    <property type="match status" value="1"/>
</dbReference>
<comment type="caution">
    <text evidence="2">The sequence shown here is derived from an EMBL/GenBank/DDBJ whole genome shotgun (WGS) entry which is preliminary data.</text>
</comment>
<evidence type="ECO:0000313" key="3">
    <source>
        <dbReference type="Proteomes" id="UP001501676"/>
    </source>
</evidence>
<dbReference type="InterPro" id="IPR011990">
    <property type="entry name" value="TPR-like_helical_dom_sf"/>
</dbReference>
<evidence type="ECO:0008006" key="4">
    <source>
        <dbReference type="Google" id="ProtNLM"/>
    </source>
</evidence>
<evidence type="ECO:0000256" key="1">
    <source>
        <dbReference type="SAM" id="MobiDB-lite"/>
    </source>
</evidence>
<evidence type="ECO:0000313" key="2">
    <source>
        <dbReference type="EMBL" id="GAA3394409.1"/>
    </source>
</evidence>
<sequence length="562" mass="59965">MAGWSLTGRSNPKPVLKITDQRGRPPRLGDVSLSDLGVHAPHPTYVAREADTALAKLFADDAPLIVVHGKRLVGATRTLAEAARTHLPDHTLLAFHPDPRIPLTELVAAAKRYAKNGAVLWFDGAGTELLRQLGQVELPAGVRALVTAHAGLLGGARLPDPVPGAAVEVGPLTASELDALREAQSDVPADAKATRVGLLLVPLEPVKTALSGDSDERSIRFDRQALLHLLTDWQRMDPPVPLTAKILVTLYGDYRRELAHLDGRAAVSTPGRERAMEWALELGLLTEVFAKGGEFYYGSGLLSAVADGQRRPVSGPFWQYVARAFEPDARRTIGLTAFDRGDYPHARDLLDQLDDVPQHVTYVIAYRAHRGGSVAIARRWYEKAIAAGSVPALVDLGVLEAAEGRADEARKWFQAAVDTGDATEAPRAMRGFGVLEKEQGNPEQARQWFVDAVGGEDSVQAANAMVDLGVLAEERGEVDEARSWYEKASESHQPAAASVAGANLRVLTDEPSTDPAADPPATEDAAPADAEDAAPADAAEPEDAATPEPEDAATSEEPGSAR</sequence>
<dbReference type="Gene3D" id="1.25.40.10">
    <property type="entry name" value="Tetratricopeptide repeat domain"/>
    <property type="match status" value="1"/>
</dbReference>
<organism evidence="2 3">
    <name type="scientific">Cryptosporangium minutisporangium</name>
    <dbReference type="NCBI Taxonomy" id="113569"/>
    <lineage>
        <taxon>Bacteria</taxon>
        <taxon>Bacillati</taxon>
        <taxon>Actinomycetota</taxon>
        <taxon>Actinomycetes</taxon>
        <taxon>Cryptosporangiales</taxon>
        <taxon>Cryptosporangiaceae</taxon>
        <taxon>Cryptosporangium</taxon>
    </lineage>
</organism>
<feature type="region of interest" description="Disordered" evidence="1">
    <location>
        <begin position="1"/>
        <end position="35"/>
    </location>
</feature>
<dbReference type="RefSeq" id="WP_345731947.1">
    <property type="nucleotide sequence ID" value="NZ_BAAAYN010000044.1"/>
</dbReference>
<accession>A0ABP6T7D1</accession>
<proteinExistence type="predicted"/>
<gene>
    <name evidence="2" type="ORF">GCM10020369_63720</name>
</gene>
<reference evidence="3" key="1">
    <citation type="journal article" date="2019" name="Int. J. Syst. Evol. Microbiol.">
        <title>The Global Catalogue of Microorganisms (GCM) 10K type strain sequencing project: providing services to taxonomists for standard genome sequencing and annotation.</title>
        <authorList>
            <consortium name="The Broad Institute Genomics Platform"/>
            <consortium name="The Broad Institute Genome Sequencing Center for Infectious Disease"/>
            <person name="Wu L."/>
            <person name="Ma J."/>
        </authorList>
    </citation>
    <scope>NUCLEOTIDE SEQUENCE [LARGE SCALE GENOMIC DNA]</scope>
    <source>
        <strain evidence="3">JCM 9458</strain>
    </source>
</reference>
<feature type="compositionally biased region" description="Low complexity" evidence="1">
    <location>
        <begin position="509"/>
        <end position="528"/>
    </location>
</feature>
<dbReference type="PANTHER" id="PTHR44917">
    <property type="entry name" value="PROTEIN HIGH CHLOROPHYLL FLUORESCENT 107"/>
    <property type="match status" value="1"/>
</dbReference>
<protein>
    <recommendedName>
        <fullName evidence="4">Tetratricopeptide repeat protein</fullName>
    </recommendedName>
</protein>
<keyword evidence="3" id="KW-1185">Reference proteome</keyword>
<dbReference type="EMBL" id="BAAAYN010000044">
    <property type="protein sequence ID" value="GAA3394409.1"/>
    <property type="molecule type" value="Genomic_DNA"/>
</dbReference>
<dbReference type="InterPro" id="IPR044624">
    <property type="entry name" value="Mbb1-like"/>
</dbReference>